<feature type="chain" id="PRO_5032527013" description="DUF1223 domain-containing protein" evidence="1">
    <location>
        <begin position="25"/>
        <end position="239"/>
    </location>
</feature>
<dbReference type="Pfam" id="PF06764">
    <property type="entry name" value="DUF1223"/>
    <property type="match status" value="1"/>
</dbReference>
<keyword evidence="3" id="KW-1185">Reference proteome</keyword>
<dbReference type="PANTHER" id="PTHR36057:SF1">
    <property type="entry name" value="LIPOPROTEIN LIPID ATTACHMENT SITE-LIKE PROTEIN, PUTATIVE (DUF1223)-RELATED"/>
    <property type="match status" value="1"/>
</dbReference>
<dbReference type="SUPFAM" id="SSF52833">
    <property type="entry name" value="Thioredoxin-like"/>
    <property type="match status" value="1"/>
</dbReference>
<dbReference type="InterPro" id="IPR036249">
    <property type="entry name" value="Thioredoxin-like_sf"/>
</dbReference>
<keyword evidence="1" id="KW-0732">Signal</keyword>
<evidence type="ECO:0000313" key="3">
    <source>
        <dbReference type="Proteomes" id="UP000601435"/>
    </source>
</evidence>
<accession>A0A813BPG0</accession>
<name>A0A813BPG0_9DINO</name>
<dbReference type="Proteomes" id="UP000601435">
    <property type="component" value="Unassembled WGS sequence"/>
</dbReference>
<evidence type="ECO:0008006" key="4">
    <source>
        <dbReference type="Google" id="ProtNLM"/>
    </source>
</evidence>
<protein>
    <recommendedName>
        <fullName evidence="4">DUF1223 domain-containing protein</fullName>
    </recommendedName>
</protein>
<sequence>MSEPLKIFVSAALSGLLLLQTAGAAETRAPVVVELYTSQGCSSCPPADALLAELAERDDVIALSLHVDYWDYIGWKDPFALASLTQRQRAYARSLDRRTVYTPQMVVDGTYDVIGSRPRSVANALTMARGQPSAVAVDLTEEGVRIGEGVVPAEGAAVWLLLYDRWHETDVRRGENAGRSLGYAHVVRDYRRLGDWSGSSAELSIDLAAARAAGRSGAAVIVQTEGPRRVLGAAALRLE</sequence>
<gene>
    <name evidence="2" type="ORF">SNEC2469_LOCUS31253</name>
</gene>
<dbReference type="EMBL" id="CAJNJA010075141">
    <property type="protein sequence ID" value="CAE7914119.1"/>
    <property type="molecule type" value="Genomic_DNA"/>
</dbReference>
<evidence type="ECO:0000313" key="2">
    <source>
        <dbReference type="EMBL" id="CAE7914119.1"/>
    </source>
</evidence>
<dbReference type="InterPro" id="IPR010634">
    <property type="entry name" value="DUF1223"/>
</dbReference>
<evidence type="ECO:0000256" key="1">
    <source>
        <dbReference type="SAM" id="SignalP"/>
    </source>
</evidence>
<dbReference type="PANTHER" id="PTHR36057">
    <property type="match status" value="1"/>
</dbReference>
<organism evidence="2 3">
    <name type="scientific">Symbiodinium necroappetens</name>
    <dbReference type="NCBI Taxonomy" id="1628268"/>
    <lineage>
        <taxon>Eukaryota</taxon>
        <taxon>Sar</taxon>
        <taxon>Alveolata</taxon>
        <taxon>Dinophyceae</taxon>
        <taxon>Suessiales</taxon>
        <taxon>Symbiodiniaceae</taxon>
        <taxon>Symbiodinium</taxon>
    </lineage>
</organism>
<comment type="caution">
    <text evidence="2">The sequence shown here is derived from an EMBL/GenBank/DDBJ whole genome shotgun (WGS) entry which is preliminary data.</text>
</comment>
<dbReference type="AlphaFoldDB" id="A0A813BPG0"/>
<reference evidence="2" key="1">
    <citation type="submission" date="2021-02" db="EMBL/GenBank/DDBJ databases">
        <authorList>
            <person name="Dougan E. K."/>
            <person name="Rhodes N."/>
            <person name="Thang M."/>
            <person name="Chan C."/>
        </authorList>
    </citation>
    <scope>NUCLEOTIDE SEQUENCE</scope>
</reference>
<dbReference type="OrthoDB" id="938668at2759"/>
<proteinExistence type="predicted"/>
<feature type="signal peptide" evidence="1">
    <location>
        <begin position="1"/>
        <end position="24"/>
    </location>
</feature>